<dbReference type="InterPro" id="IPR007167">
    <property type="entry name" value="Fe-transptr_FeoA-like"/>
</dbReference>
<evidence type="ECO:0000256" key="1">
    <source>
        <dbReference type="ARBA" id="ARBA00023004"/>
    </source>
</evidence>
<sequence>MAKRLSEFAVGESGTILSVSGEGAVRRRLFDMGVTPGADVKLRKKAPLGDPVEITIRGYELTLRKAEAACVEMQNGKEE</sequence>
<dbReference type="InterPro" id="IPR038157">
    <property type="entry name" value="FeoA_core_dom"/>
</dbReference>
<evidence type="ECO:0000313" key="4">
    <source>
        <dbReference type="Proteomes" id="UP000824081"/>
    </source>
</evidence>
<gene>
    <name evidence="3" type="ORF">IAC57_05440</name>
</gene>
<name>A0A9D1MG06_9FIRM</name>
<dbReference type="InterPro" id="IPR008988">
    <property type="entry name" value="Transcriptional_repressor_C"/>
</dbReference>
<dbReference type="PANTHER" id="PTHR42954:SF2">
    <property type="entry name" value="FE(2+) TRANSPORT PROTEIN A"/>
    <property type="match status" value="1"/>
</dbReference>
<proteinExistence type="predicted"/>
<dbReference type="InterPro" id="IPR052713">
    <property type="entry name" value="FeoA"/>
</dbReference>
<dbReference type="AlphaFoldDB" id="A0A9D1MG06"/>
<dbReference type="Proteomes" id="UP000824081">
    <property type="component" value="Unassembled WGS sequence"/>
</dbReference>
<reference evidence="3" key="1">
    <citation type="submission" date="2020-10" db="EMBL/GenBank/DDBJ databases">
        <authorList>
            <person name="Gilroy R."/>
        </authorList>
    </citation>
    <scope>NUCLEOTIDE SEQUENCE</scope>
    <source>
        <strain evidence="3">11687</strain>
    </source>
</reference>
<evidence type="ECO:0000313" key="3">
    <source>
        <dbReference type="EMBL" id="HIU59531.1"/>
    </source>
</evidence>
<protein>
    <submittedName>
        <fullName evidence="3">Ferrous iron transport protein A</fullName>
    </submittedName>
</protein>
<organism evidence="3 4">
    <name type="scientific">Candidatus Scatosoma pullistercoris</name>
    <dbReference type="NCBI Taxonomy" id="2840934"/>
    <lineage>
        <taxon>Bacteria</taxon>
        <taxon>Bacillati</taxon>
        <taxon>Bacillota</taxon>
        <taxon>Clostridia</taxon>
        <taxon>Candidatus Scatosoma</taxon>
    </lineage>
</organism>
<accession>A0A9D1MG06</accession>
<dbReference type="Pfam" id="PF04023">
    <property type="entry name" value="FeoA"/>
    <property type="match status" value="1"/>
</dbReference>
<keyword evidence="1" id="KW-0408">Iron</keyword>
<feature type="domain" description="Ferrous iron transporter FeoA-like" evidence="2">
    <location>
        <begin position="3"/>
        <end position="73"/>
    </location>
</feature>
<evidence type="ECO:0000259" key="2">
    <source>
        <dbReference type="SMART" id="SM00899"/>
    </source>
</evidence>
<dbReference type="PANTHER" id="PTHR42954">
    <property type="entry name" value="FE(2+) TRANSPORT PROTEIN A"/>
    <property type="match status" value="1"/>
</dbReference>
<dbReference type="SUPFAM" id="SSF50037">
    <property type="entry name" value="C-terminal domain of transcriptional repressors"/>
    <property type="match status" value="1"/>
</dbReference>
<dbReference type="GO" id="GO:0046914">
    <property type="term" value="F:transition metal ion binding"/>
    <property type="evidence" value="ECO:0007669"/>
    <property type="project" value="InterPro"/>
</dbReference>
<dbReference type="Gene3D" id="2.30.30.90">
    <property type="match status" value="1"/>
</dbReference>
<dbReference type="EMBL" id="DVMZ01000143">
    <property type="protein sequence ID" value="HIU59531.1"/>
    <property type="molecule type" value="Genomic_DNA"/>
</dbReference>
<comment type="caution">
    <text evidence="3">The sequence shown here is derived from an EMBL/GenBank/DDBJ whole genome shotgun (WGS) entry which is preliminary data.</text>
</comment>
<reference evidence="3" key="2">
    <citation type="journal article" date="2021" name="PeerJ">
        <title>Extensive microbial diversity within the chicken gut microbiome revealed by metagenomics and culture.</title>
        <authorList>
            <person name="Gilroy R."/>
            <person name="Ravi A."/>
            <person name="Getino M."/>
            <person name="Pursley I."/>
            <person name="Horton D.L."/>
            <person name="Alikhan N.F."/>
            <person name="Baker D."/>
            <person name="Gharbi K."/>
            <person name="Hall N."/>
            <person name="Watson M."/>
            <person name="Adriaenssens E.M."/>
            <person name="Foster-Nyarko E."/>
            <person name="Jarju S."/>
            <person name="Secka A."/>
            <person name="Antonio M."/>
            <person name="Oren A."/>
            <person name="Chaudhuri R.R."/>
            <person name="La Ragione R."/>
            <person name="Hildebrand F."/>
            <person name="Pallen M.J."/>
        </authorList>
    </citation>
    <scope>NUCLEOTIDE SEQUENCE</scope>
    <source>
        <strain evidence="3">11687</strain>
    </source>
</reference>
<dbReference type="SMART" id="SM00899">
    <property type="entry name" value="FeoA"/>
    <property type="match status" value="1"/>
</dbReference>